<feature type="transmembrane region" description="Helical" evidence="1">
    <location>
        <begin position="56"/>
        <end position="77"/>
    </location>
</feature>
<gene>
    <name evidence="2" type="ORF">J2S05_001026</name>
</gene>
<reference evidence="2 3" key="1">
    <citation type="submission" date="2023-07" db="EMBL/GenBank/DDBJ databases">
        <title>Genomic Encyclopedia of Type Strains, Phase IV (KMG-IV): sequencing the most valuable type-strain genomes for metagenomic binning, comparative biology and taxonomic classification.</title>
        <authorList>
            <person name="Goeker M."/>
        </authorList>
    </citation>
    <scope>NUCLEOTIDE SEQUENCE [LARGE SCALE GENOMIC DNA]</scope>
    <source>
        <strain evidence="2 3">DSM 19154</strain>
    </source>
</reference>
<comment type="caution">
    <text evidence="2">The sequence shown here is derived from an EMBL/GenBank/DDBJ whole genome shotgun (WGS) entry which is preliminary data.</text>
</comment>
<evidence type="ECO:0000313" key="3">
    <source>
        <dbReference type="Proteomes" id="UP001225034"/>
    </source>
</evidence>
<keyword evidence="1" id="KW-1133">Transmembrane helix</keyword>
<dbReference type="EMBL" id="JAUSUA010000001">
    <property type="protein sequence ID" value="MDQ0206252.1"/>
    <property type="molecule type" value="Genomic_DNA"/>
</dbReference>
<evidence type="ECO:0000256" key="1">
    <source>
        <dbReference type="SAM" id="Phobius"/>
    </source>
</evidence>
<protein>
    <submittedName>
        <fullName evidence="2">Heme/copper-type cytochrome/quinol oxidase subunit 4</fullName>
    </submittedName>
</protein>
<evidence type="ECO:0000313" key="2">
    <source>
        <dbReference type="EMBL" id="MDQ0206252.1"/>
    </source>
</evidence>
<proteinExistence type="predicted"/>
<dbReference type="Proteomes" id="UP001225034">
    <property type="component" value="Unassembled WGS sequence"/>
</dbReference>
<feature type="transmembrane region" description="Helical" evidence="1">
    <location>
        <begin position="7"/>
        <end position="25"/>
    </location>
</feature>
<keyword evidence="3" id="KW-1185">Reference proteome</keyword>
<feature type="transmembrane region" description="Helical" evidence="1">
    <location>
        <begin position="31"/>
        <end position="49"/>
    </location>
</feature>
<keyword evidence="1" id="KW-0472">Membrane</keyword>
<organism evidence="2 3">
    <name type="scientific">Alkalicoccobacillus murimartini</name>
    <dbReference type="NCBI Taxonomy" id="171685"/>
    <lineage>
        <taxon>Bacteria</taxon>
        <taxon>Bacillati</taxon>
        <taxon>Bacillota</taxon>
        <taxon>Bacilli</taxon>
        <taxon>Bacillales</taxon>
        <taxon>Bacillaceae</taxon>
        <taxon>Alkalicoccobacillus</taxon>
    </lineage>
</organism>
<keyword evidence="1" id="KW-0812">Transmembrane</keyword>
<name>A0ABT9YEI6_9BACI</name>
<dbReference type="RefSeq" id="WP_306980503.1">
    <property type="nucleotide sequence ID" value="NZ_JAUSUA010000001.1"/>
</dbReference>
<accession>A0ABT9YEI6</accession>
<sequence>MKGIQNVWPWFVLLSVVIFVLAFFTDNKVLDASWCFIAAITYLMILLDIRKDSKNIVNMLAFIFGGLFILSVIYQGIRILM</sequence>